<keyword evidence="3" id="KW-1185">Reference proteome</keyword>
<feature type="compositionally biased region" description="Low complexity" evidence="1">
    <location>
        <begin position="36"/>
        <end position="56"/>
    </location>
</feature>
<feature type="compositionally biased region" description="Basic and acidic residues" evidence="1">
    <location>
        <begin position="164"/>
        <end position="179"/>
    </location>
</feature>
<dbReference type="AlphaFoldDB" id="L0I8T7"/>
<feature type="compositionally biased region" description="Basic and acidic residues" evidence="1">
    <location>
        <begin position="80"/>
        <end position="98"/>
    </location>
</feature>
<evidence type="ECO:0000256" key="1">
    <source>
        <dbReference type="SAM" id="MobiDB-lite"/>
    </source>
</evidence>
<feature type="compositionally biased region" description="Polar residues" evidence="1">
    <location>
        <begin position="60"/>
        <end position="78"/>
    </location>
</feature>
<sequence length="249" mass="27091">MPHQCTNCDRRFPDGSKEMLSGCPDCGGNKFQFAPATSDASDDASSGEATAATESDQPGDETSSADQDPAPNTATSGQAPDREWPETARRPAEKDGRLDGSFADESPAEAGTDAMADDFEWVNGEEDDAQATARSDVVSPDELPRTTTDTETVSSRTEGATTDASDHSRATDTPDRPDNGRVVSEPETDQPSIDQLREELNQQFESIKIVNPGQYELNLMELYDREEHIVSLQEDGRYVINVPESWHDS</sequence>
<dbReference type="InterPro" id="IPR018645">
    <property type="entry name" value="OapC-like"/>
</dbReference>
<organism evidence="2 3">
    <name type="scientific">Halovivax ruber (strain DSM 18193 / JCM 13892 / XH-70)</name>
    <dbReference type="NCBI Taxonomy" id="797302"/>
    <lineage>
        <taxon>Archaea</taxon>
        <taxon>Methanobacteriati</taxon>
        <taxon>Methanobacteriota</taxon>
        <taxon>Stenosarchaea group</taxon>
        <taxon>Halobacteria</taxon>
        <taxon>Halobacteriales</taxon>
        <taxon>Natrialbaceae</taxon>
        <taxon>Halovivax</taxon>
    </lineage>
</organism>
<dbReference type="HOGENOM" id="CLU_063606_0_0_2"/>
<dbReference type="GeneID" id="14377435"/>
<feature type="compositionally biased region" description="Acidic residues" evidence="1">
    <location>
        <begin position="115"/>
        <end position="129"/>
    </location>
</feature>
<dbReference type="EMBL" id="CP003050">
    <property type="protein sequence ID" value="AGB14661.1"/>
    <property type="molecule type" value="Genomic_DNA"/>
</dbReference>
<feature type="compositionally biased region" description="Low complexity" evidence="1">
    <location>
        <begin position="145"/>
        <end position="158"/>
    </location>
</feature>
<evidence type="ECO:0000313" key="3">
    <source>
        <dbReference type="Proteomes" id="UP000010846"/>
    </source>
</evidence>
<reference evidence="2" key="1">
    <citation type="submission" date="2011-09" db="EMBL/GenBank/DDBJ databases">
        <title>Complete sequence of Halovivax ruber XH-70.</title>
        <authorList>
            <consortium name="US DOE Joint Genome Institute"/>
            <person name="Lucas S."/>
            <person name="Han J."/>
            <person name="Lapidus A."/>
            <person name="Cheng J.-F."/>
            <person name="Goodwin L."/>
            <person name="Pitluck S."/>
            <person name="Peters L."/>
            <person name="Mikhailova N."/>
            <person name="Davenport K."/>
            <person name="Detter J.C."/>
            <person name="Han C."/>
            <person name="Tapia R."/>
            <person name="Land M."/>
            <person name="Hauser L."/>
            <person name="Kyrpides N."/>
            <person name="Ivanova N."/>
            <person name="Pagani I."/>
            <person name="Sproer C."/>
            <person name="Anderson I."/>
            <person name="Woyke T."/>
        </authorList>
    </citation>
    <scope>NUCLEOTIDE SEQUENCE</scope>
    <source>
        <strain evidence="2">XH-70</strain>
    </source>
</reference>
<gene>
    <name evidence="2" type="ordered locus">Halru_0006</name>
</gene>
<dbReference type="Proteomes" id="UP000010846">
    <property type="component" value="Chromosome"/>
</dbReference>
<dbReference type="STRING" id="797302.Halru_0006"/>
<dbReference type="OrthoDB" id="78050at2157"/>
<feature type="compositionally biased region" description="Basic and acidic residues" evidence="1">
    <location>
        <begin position="8"/>
        <end position="17"/>
    </location>
</feature>
<proteinExistence type="predicted"/>
<dbReference type="KEGG" id="hru:Halru_0006"/>
<name>L0I8T7_HALRX</name>
<dbReference type="Pfam" id="PF09845">
    <property type="entry name" value="OapC"/>
    <property type="match status" value="2"/>
</dbReference>
<protein>
    <submittedName>
        <fullName evidence="2">Zn-ribbon containing protein (DUF2072)</fullName>
    </submittedName>
</protein>
<evidence type="ECO:0000313" key="2">
    <source>
        <dbReference type="EMBL" id="AGB14661.1"/>
    </source>
</evidence>
<feature type="region of interest" description="Disordered" evidence="1">
    <location>
        <begin position="1"/>
        <end position="193"/>
    </location>
</feature>
<dbReference type="RefSeq" id="WP_015299365.1">
    <property type="nucleotide sequence ID" value="NC_019964.1"/>
</dbReference>
<accession>L0I8T7</accession>
<dbReference type="eggNOG" id="arCOG04417">
    <property type="taxonomic scope" value="Archaea"/>
</dbReference>